<feature type="compositionally biased region" description="Low complexity" evidence="1">
    <location>
        <begin position="339"/>
        <end position="354"/>
    </location>
</feature>
<feature type="compositionally biased region" description="Acidic residues" evidence="1">
    <location>
        <begin position="532"/>
        <end position="548"/>
    </location>
</feature>
<feature type="compositionally biased region" description="Basic residues" evidence="1">
    <location>
        <begin position="125"/>
        <end position="138"/>
    </location>
</feature>
<evidence type="ECO:0000256" key="1">
    <source>
        <dbReference type="SAM" id="MobiDB-lite"/>
    </source>
</evidence>
<keyword evidence="3" id="KW-1185">Reference proteome</keyword>
<name>A0A9P5Y3M8_9AGAR</name>
<evidence type="ECO:0000313" key="2">
    <source>
        <dbReference type="EMBL" id="KAF9460901.1"/>
    </source>
</evidence>
<feature type="compositionally biased region" description="Basic and acidic residues" evidence="1">
    <location>
        <begin position="560"/>
        <end position="570"/>
    </location>
</feature>
<evidence type="ECO:0000313" key="3">
    <source>
        <dbReference type="Proteomes" id="UP000807353"/>
    </source>
</evidence>
<feature type="region of interest" description="Disordered" evidence="1">
    <location>
        <begin position="35"/>
        <end position="96"/>
    </location>
</feature>
<comment type="caution">
    <text evidence="2">The sequence shown here is derived from an EMBL/GenBank/DDBJ whole genome shotgun (WGS) entry which is preliminary data.</text>
</comment>
<feature type="compositionally biased region" description="Acidic residues" evidence="1">
    <location>
        <begin position="268"/>
        <end position="284"/>
    </location>
</feature>
<feature type="region of interest" description="Disordered" evidence="1">
    <location>
        <begin position="124"/>
        <end position="229"/>
    </location>
</feature>
<dbReference type="AlphaFoldDB" id="A0A9P5Y3M8"/>
<organism evidence="2 3">
    <name type="scientific">Collybia nuda</name>
    <dbReference type="NCBI Taxonomy" id="64659"/>
    <lineage>
        <taxon>Eukaryota</taxon>
        <taxon>Fungi</taxon>
        <taxon>Dikarya</taxon>
        <taxon>Basidiomycota</taxon>
        <taxon>Agaricomycotina</taxon>
        <taxon>Agaricomycetes</taxon>
        <taxon>Agaricomycetidae</taxon>
        <taxon>Agaricales</taxon>
        <taxon>Tricholomatineae</taxon>
        <taxon>Clitocybaceae</taxon>
        <taxon>Collybia</taxon>
    </lineage>
</organism>
<gene>
    <name evidence="2" type="ORF">BDZ94DRAFT_1264996</name>
</gene>
<protein>
    <submittedName>
        <fullName evidence="2">Uncharacterized protein</fullName>
    </submittedName>
</protein>
<proteinExistence type="predicted"/>
<feature type="compositionally biased region" description="Low complexity" evidence="1">
    <location>
        <begin position="168"/>
        <end position="179"/>
    </location>
</feature>
<dbReference type="OrthoDB" id="3256408at2759"/>
<dbReference type="EMBL" id="MU150292">
    <property type="protein sequence ID" value="KAF9460901.1"/>
    <property type="molecule type" value="Genomic_DNA"/>
</dbReference>
<feature type="region of interest" description="Disordered" evidence="1">
    <location>
        <begin position="516"/>
        <end position="570"/>
    </location>
</feature>
<sequence>MAMAMACCMPLRHFGGILDSPIVPKHEALACHAPLSPPPTLPTPTQALPPTDDAENDMLPSISEQDDYDEPFARSQIQGQGQGQGGDDDGVLRLLSPLSPDWVPNQIQISPDVPFADACVLLHGNHPHHQHPQQRHGIHSPPPGFEYSPPYSTRPALPLLDIPSTPYDSESSWDEPPSSLMDFDDDSALSTPLSPPQSPLLQKISLDTDPDPEDMFEDHYSGGKHPFIPYRSPPPVHHIHLLPELEDTSNRRSPSSPSLRSFSSLPELESDPDTEADADMDSDPDFAFLDPPTLSPPYSPSSALRSLPGADPDDDLLPLHLGSPGYIPSDADPVPLTPLSPSLNHSRSSLLLLDDPNDVPPPRSPSPENFHLDPALLEYCAGADPEVRRLYELRRRAQAAERAARAMETRYLEEGAVGMRWEARRVRRREKERGGEITSMLRLKLTEKGHLEEAGGFEKEKERKNGVRSMEHLVAKMLLRRGDTARSLADRKTPCYETRVLRSPLSRNCLRAHYSVEDDSESRRGRGTEVDMNMEVDPVVDDDDDEDTWPPVPWPMDPMVLDKDGYQIPG</sequence>
<feature type="compositionally biased region" description="Low complexity" evidence="1">
    <location>
        <begin position="300"/>
        <end position="310"/>
    </location>
</feature>
<dbReference type="Proteomes" id="UP000807353">
    <property type="component" value="Unassembled WGS sequence"/>
</dbReference>
<feature type="region of interest" description="Disordered" evidence="1">
    <location>
        <begin position="244"/>
        <end position="369"/>
    </location>
</feature>
<feature type="compositionally biased region" description="Low complexity" evidence="1">
    <location>
        <begin position="251"/>
        <end position="267"/>
    </location>
</feature>
<reference evidence="2" key="1">
    <citation type="submission" date="2020-11" db="EMBL/GenBank/DDBJ databases">
        <authorList>
            <consortium name="DOE Joint Genome Institute"/>
            <person name="Ahrendt S."/>
            <person name="Riley R."/>
            <person name="Andreopoulos W."/>
            <person name="Labutti K."/>
            <person name="Pangilinan J."/>
            <person name="Ruiz-Duenas F.J."/>
            <person name="Barrasa J.M."/>
            <person name="Sanchez-Garcia M."/>
            <person name="Camarero S."/>
            <person name="Miyauchi S."/>
            <person name="Serrano A."/>
            <person name="Linde D."/>
            <person name="Babiker R."/>
            <person name="Drula E."/>
            <person name="Ayuso-Fernandez I."/>
            <person name="Pacheco R."/>
            <person name="Padilla G."/>
            <person name="Ferreira P."/>
            <person name="Barriuso J."/>
            <person name="Kellner H."/>
            <person name="Castanera R."/>
            <person name="Alfaro M."/>
            <person name="Ramirez L."/>
            <person name="Pisabarro A.G."/>
            <person name="Kuo A."/>
            <person name="Tritt A."/>
            <person name="Lipzen A."/>
            <person name="He G."/>
            <person name="Yan M."/>
            <person name="Ng V."/>
            <person name="Cullen D."/>
            <person name="Martin F."/>
            <person name="Rosso M.-N."/>
            <person name="Henrissat B."/>
            <person name="Hibbett D."/>
            <person name="Martinez A.T."/>
            <person name="Grigoriev I.V."/>
        </authorList>
    </citation>
    <scope>NUCLEOTIDE SEQUENCE</scope>
    <source>
        <strain evidence="2">CBS 247.69</strain>
    </source>
</reference>
<accession>A0A9P5Y3M8</accession>